<feature type="chain" id="PRO_5003628356" description="Ig-like domain-containing protein" evidence="1">
    <location>
        <begin position="19"/>
        <end position="471"/>
    </location>
</feature>
<reference evidence="3 4" key="1">
    <citation type="submission" date="2012-02" db="EMBL/GenBank/DDBJ databases">
        <title>Complete genome sequence of Actinoplanes missouriensis 431 (= NBRC 102363).</title>
        <authorList>
            <person name="Ohnishi Y."/>
            <person name="Ishikawa J."/>
            <person name="Sekine M."/>
            <person name="Hosoyama A."/>
            <person name="Harada T."/>
            <person name="Narita H."/>
            <person name="Hata T."/>
            <person name="Konno Y."/>
            <person name="Tutikane K."/>
            <person name="Fujita N."/>
            <person name="Horinouchi S."/>
            <person name="Hayakawa M."/>
        </authorList>
    </citation>
    <scope>NUCLEOTIDE SEQUENCE [LARGE SCALE GENOMIC DNA]</scope>
    <source>
        <strain evidence="4">ATCC 14538 / DSM 43046 / CBS 188.64 / JCM 3121 / NBRC 102363 / NCIMB 12654 / NRRL B-3342 / UNCC 431</strain>
    </source>
</reference>
<evidence type="ECO:0000256" key="1">
    <source>
        <dbReference type="SAM" id="SignalP"/>
    </source>
</evidence>
<evidence type="ECO:0000259" key="2">
    <source>
        <dbReference type="Pfam" id="PF12245"/>
    </source>
</evidence>
<feature type="domain" description="Ig-like" evidence="2">
    <location>
        <begin position="353"/>
        <end position="381"/>
    </location>
</feature>
<organism evidence="3 4">
    <name type="scientific">Actinoplanes missouriensis (strain ATCC 14538 / DSM 43046 / CBS 188.64 / JCM 3121 / NBRC 102363 / NCIMB 12654 / NRRL B-3342 / UNCC 431)</name>
    <dbReference type="NCBI Taxonomy" id="512565"/>
    <lineage>
        <taxon>Bacteria</taxon>
        <taxon>Bacillati</taxon>
        <taxon>Actinomycetota</taxon>
        <taxon>Actinomycetes</taxon>
        <taxon>Micromonosporales</taxon>
        <taxon>Micromonosporaceae</taxon>
        <taxon>Actinoplanes</taxon>
    </lineage>
</organism>
<dbReference type="InterPro" id="IPR022038">
    <property type="entry name" value="Ig-like_bact"/>
</dbReference>
<gene>
    <name evidence="3" type="ordered locus">AMIS_3630</name>
</gene>
<dbReference type="Pfam" id="PF17957">
    <property type="entry name" value="Big_7"/>
    <property type="match status" value="1"/>
</dbReference>
<dbReference type="PATRIC" id="fig|512565.3.peg.368"/>
<dbReference type="Proteomes" id="UP000007882">
    <property type="component" value="Chromosome"/>
</dbReference>
<dbReference type="HOGENOM" id="CLU_044683_0_0_11"/>
<keyword evidence="4" id="KW-1185">Reference proteome</keyword>
<accession>I0GXU6</accession>
<dbReference type="KEGG" id="ams:AMIS_3630"/>
<dbReference type="GO" id="GO:0005975">
    <property type="term" value="P:carbohydrate metabolic process"/>
    <property type="evidence" value="ECO:0007669"/>
    <property type="project" value="UniProtKB-ARBA"/>
</dbReference>
<protein>
    <recommendedName>
        <fullName evidence="2">Ig-like domain-containing protein</fullName>
    </recommendedName>
</protein>
<feature type="domain" description="Ig-like" evidence="2">
    <location>
        <begin position="177"/>
        <end position="206"/>
    </location>
</feature>
<sequence>MAALSTSLIVSTAAPALADEIVDEVKPVITSTGLTEGQLIGLSSRIFPTATDDTGVQYIAALIGGRGRMQTVESVAKDGLLVTPGVQYNNMDVDLTVRAYDAARNYGEVTTRVHVDAVAPTATFTPKSVKLSGTTTITASDVSDDVTEIVMSRNGQEISRATAAPWVFGWNTRATDPDYDGYPQIKFTIRDRAGNVTEVFKKYHVDNRGPKIEDVTSLVGRGRSTLRAWVSDQGGVARVEWWVDGARRGEGWEFAYDFGTRSRVAPLTVKAWDKFGNLTAVSQNVVVDATAPAVTWISPASGALVRGDRIATSIKASDSAGWLHAGLAGGYVNSEPPVDATSGKLTGVRYVKADGRYTLTWNVYDRVGNRTTVSRTVIVDNTRAKLTVTKAPKNKAKVKGTVKITAAASDKNGVAKVQLLVNGKVVATDAKAAYKFSLNTKKYGKKIKVQLRAYDRAGNVTTTSTRTWYRR</sequence>
<dbReference type="Gene3D" id="2.60.40.10">
    <property type="entry name" value="Immunoglobulins"/>
    <property type="match status" value="3"/>
</dbReference>
<feature type="signal peptide" evidence="1">
    <location>
        <begin position="1"/>
        <end position="18"/>
    </location>
</feature>
<dbReference type="InterPro" id="IPR013783">
    <property type="entry name" value="Ig-like_fold"/>
</dbReference>
<evidence type="ECO:0000313" key="3">
    <source>
        <dbReference type="EMBL" id="BAL85583.1"/>
    </source>
</evidence>
<dbReference type="eggNOG" id="COG3291">
    <property type="taxonomic scope" value="Bacteria"/>
</dbReference>
<dbReference type="Pfam" id="PF12245">
    <property type="entry name" value="Big_3_2"/>
    <property type="match status" value="2"/>
</dbReference>
<name>I0GXU6_ACTM4</name>
<dbReference type="STRING" id="512565.AMIS_3630"/>
<dbReference type="AlphaFoldDB" id="I0GXU6"/>
<evidence type="ECO:0000313" key="4">
    <source>
        <dbReference type="Proteomes" id="UP000007882"/>
    </source>
</evidence>
<keyword evidence="1" id="KW-0732">Signal</keyword>
<dbReference type="EMBL" id="AP012319">
    <property type="protein sequence ID" value="BAL85583.1"/>
    <property type="molecule type" value="Genomic_DNA"/>
</dbReference>
<proteinExistence type="predicted"/>